<keyword evidence="1" id="KW-1133">Transmembrane helix</keyword>
<dbReference type="AlphaFoldDB" id="A0A1H5Y934"/>
<organism evidence="2 3">
    <name type="scientific">Nonomuraea solani</name>
    <dbReference type="NCBI Taxonomy" id="1144553"/>
    <lineage>
        <taxon>Bacteria</taxon>
        <taxon>Bacillati</taxon>
        <taxon>Actinomycetota</taxon>
        <taxon>Actinomycetes</taxon>
        <taxon>Streptosporangiales</taxon>
        <taxon>Streptosporangiaceae</taxon>
        <taxon>Nonomuraea</taxon>
    </lineage>
</organism>
<sequence>MKLPRLRLAWLWLRKYWWRLWLGERVKLLAELAGMAGNAGVLALVAVAFGHVWAAWLVAVCAAAVALSLVRRRWWRMHRYRTFRFPLRDHPQVAAVIADAARTAGFAATPKVWLTSRCFIFATRKLNGRPALIIGLPMLIGMSERDLHAVLARELLGAKRLRRHEHWALSLYVRGEAAWAEQACQSLRRSIWAEARTLLGADRLRTASWAEAVVDSAFDWYVTRYAAHFMHRGSARDLYGGFRWKVEHDGLLGRISPQTIIDDELDEGPWGTGELPDGMRLHMRDRLEWRLARHLGGLMLDETGRASYRLGELPDGEWGDVLEAEREAVLEAAAVLLDRRPATDADIIALASAGRAAELDWWHAHAICPHPSRDVCVLVPLVDVSLRRKGYVHEQVFAQRVLVGPSGDRVNVVERAKEIVGG</sequence>
<keyword evidence="3" id="KW-1185">Reference proteome</keyword>
<evidence type="ECO:0000313" key="3">
    <source>
        <dbReference type="Proteomes" id="UP000236732"/>
    </source>
</evidence>
<proteinExistence type="predicted"/>
<dbReference type="OrthoDB" id="3537289at2"/>
<keyword evidence="1" id="KW-0472">Membrane</keyword>
<gene>
    <name evidence="2" type="ORF">SAMN05444920_102182</name>
</gene>
<feature type="transmembrane region" description="Helical" evidence="1">
    <location>
        <begin position="53"/>
        <end position="70"/>
    </location>
</feature>
<name>A0A1H5Y934_9ACTN</name>
<accession>A0A1H5Y934</accession>
<protein>
    <recommendedName>
        <fullName evidence="4">Zn-dependent protease with chaperone function</fullName>
    </recommendedName>
</protein>
<keyword evidence="1" id="KW-0812">Transmembrane</keyword>
<reference evidence="2 3" key="1">
    <citation type="submission" date="2016-10" db="EMBL/GenBank/DDBJ databases">
        <authorList>
            <person name="de Groot N.N."/>
        </authorList>
    </citation>
    <scope>NUCLEOTIDE SEQUENCE [LARGE SCALE GENOMIC DNA]</scope>
    <source>
        <strain evidence="2 3">CGMCC 4.7037</strain>
    </source>
</reference>
<dbReference type="EMBL" id="FNVT01000002">
    <property type="protein sequence ID" value="SEG20332.1"/>
    <property type="molecule type" value="Genomic_DNA"/>
</dbReference>
<evidence type="ECO:0008006" key="4">
    <source>
        <dbReference type="Google" id="ProtNLM"/>
    </source>
</evidence>
<feature type="transmembrane region" description="Helical" evidence="1">
    <location>
        <begin position="28"/>
        <end position="47"/>
    </location>
</feature>
<evidence type="ECO:0000256" key="1">
    <source>
        <dbReference type="SAM" id="Phobius"/>
    </source>
</evidence>
<evidence type="ECO:0000313" key="2">
    <source>
        <dbReference type="EMBL" id="SEG20332.1"/>
    </source>
</evidence>
<dbReference type="RefSeq" id="WP_103954914.1">
    <property type="nucleotide sequence ID" value="NZ_FNVT01000002.1"/>
</dbReference>
<dbReference type="Proteomes" id="UP000236732">
    <property type="component" value="Unassembled WGS sequence"/>
</dbReference>